<dbReference type="Proteomes" id="UP000005824">
    <property type="component" value="Unassembled WGS sequence"/>
</dbReference>
<dbReference type="STRING" id="497964.CfE428DRAFT_6004"/>
<dbReference type="PANTHER" id="PTHR30055:SF220">
    <property type="entry name" value="TETR-FAMILY REGULATORY PROTEIN"/>
    <property type="match status" value="1"/>
</dbReference>
<comment type="caution">
    <text evidence="6">The sequence shown here is derived from an EMBL/GenBank/DDBJ whole genome shotgun (WGS) entry which is preliminary data.</text>
</comment>
<dbReference type="GO" id="GO:0003700">
    <property type="term" value="F:DNA-binding transcription factor activity"/>
    <property type="evidence" value="ECO:0007669"/>
    <property type="project" value="TreeGrafter"/>
</dbReference>
<dbReference type="EMBL" id="ABVL01000032">
    <property type="protein sequence ID" value="EDY16473.1"/>
    <property type="molecule type" value="Genomic_DNA"/>
</dbReference>
<dbReference type="Pfam" id="PF00440">
    <property type="entry name" value="TetR_N"/>
    <property type="match status" value="1"/>
</dbReference>
<dbReference type="Pfam" id="PF13305">
    <property type="entry name" value="TetR_C_33"/>
    <property type="match status" value="1"/>
</dbReference>
<dbReference type="InterPro" id="IPR050109">
    <property type="entry name" value="HTH-type_TetR-like_transc_reg"/>
</dbReference>
<evidence type="ECO:0000313" key="6">
    <source>
        <dbReference type="EMBL" id="EDY16473.1"/>
    </source>
</evidence>
<dbReference type="InterPro" id="IPR036271">
    <property type="entry name" value="Tet_transcr_reg_TetR-rel_C_sf"/>
</dbReference>
<dbReference type="eggNOG" id="COG1309">
    <property type="taxonomic scope" value="Bacteria"/>
</dbReference>
<dbReference type="SUPFAM" id="SSF46689">
    <property type="entry name" value="Homeodomain-like"/>
    <property type="match status" value="1"/>
</dbReference>
<feature type="DNA-binding region" description="H-T-H motif" evidence="4">
    <location>
        <begin position="34"/>
        <end position="53"/>
    </location>
</feature>
<accession>B4DAR3</accession>
<evidence type="ECO:0000259" key="5">
    <source>
        <dbReference type="PROSITE" id="PS50977"/>
    </source>
</evidence>
<evidence type="ECO:0000256" key="4">
    <source>
        <dbReference type="PROSITE-ProRule" id="PRU00335"/>
    </source>
</evidence>
<keyword evidence="7" id="KW-1185">Reference proteome</keyword>
<keyword evidence="2 4" id="KW-0238">DNA-binding</keyword>
<dbReference type="PROSITE" id="PS50977">
    <property type="entry name" value="HTH_TETR_2"/>
    <property type="match status" value="1"/>
</dbReference>
<dbReference type="InterPro" id="IPR025996">
    <property type="entry name" value="MT1864/Rv1816-like_C"/>
</dbReference>
<proteinExistence type="predicted"/>
<protein>
    <submittedName>
        <fullName evidence="6">Transcriptional regulator, TetR family</fullName>
    </submittedName>
</protein>
<dbReference type="Gene3D" id="1.10.357.10">
    <property type="entry name" value="Tetracycline Repressor, domain 2"/>
    <property type="match status" value="1"/>
</dbReference>
<evidence type="ECO:0000256" key="2">
    <source>
        <dbReference type="ARBA" id="ARBA00023125"/>
    </source>
</evidence>
<sequence>MKTSPRPYHHGSLREALLRAGERALESGGVSNLSLRELSRELGVSHTSPRRHFAGKQALLDALALHGYERLGATLGRAAKEEGAFDVRLTRLGRAYVSFALKHPALLVLMSEAKHRPDAPRELLEASEKALAHTLAVFAEGQVKGEVVAGDPLRFALVVFAALQGLVALSTNGKFKGESLDDLIGEIIERLTLGLRPRVAGRGRVRR</sequence>
<dbReference type="RefSeq" id="WP_006983323.1">
    <property type="nucleotide sequence ID" value="NZ_ABVL01000032.1"/>
</dbReference>
<dbReference type="InParanoid" id="B4DAR3"/>
<dbReference type="SUPFAM" id="SSF48498">
    <property type="entry name" value="Tetracyclin repressor-like, C-terminal domain"/>
    <property type="match status" value="1"/>
</dbReference>
<dbReference type="PANTHER" id="PTHR30055">
    <property type="entry name" value="HTH-TYPE TRANSCRIPTIONAL REGULATOR RUTR"/>
    <property type="match status" value="1"/>
</dbReference>
<evidence type="ECO:0000256" key="1">
    <source>
        <dbReference type="ARBA" id="ARBA00023015"/>
    </source>
</evidence>
<dbReference type="AlphaFoldDB" id="B4DAR3"/>
<dbReference type="InterPro" id="IPR009057">
    <property type="entry name" value="Homeodomain-like_sf"/>
</dbReference>
<dbReference type="InterPro" id="IPR001647">
    <property type="entry name" value="HTH_TetR"/>
</dbReference>
<dbReference type="GO" id="GO:0000976">
    <property type="term" value="F:transcription cis-regulatory region binding"/>
    <property type="evidence" value="ECO:0007669"/>
    <property type="project" value="TreeGrafter"/>
</dbReference>
<evidence type="ECO:0000313" key="7">
    <source>
        <dbReference type="Proteomes" id="UP000005824"/>
    </source>
</evidence>
<gene>
    <name evidence="6" type="ORF">CfE428DRAFT_6004</name>
</gene>
<keyword evidence="1" id="KW-0805">Transcription regulation</keyword>
<organism evidence="6 7">
    <name type="scientific">Chthoniobacter flavus Ellin428</name>
    <dbReference type="NCBI Taxonomy" id="497964"/>
    <lineage>
        <taxon>Bacteria</taxon>
        <taxon>Pseudomonadati</taxon>
        <taxon>Verrucomicrobiota</taxon>
        <taxon>Spartobacteria</taxon>
        <taxon>Chthoniobacterales</taxon>
        <taxon>Chthoniobacteraceae</taxon>
        <taxon>Chthoniobacter</taxon>
    </lineage>
</organism>
<name>B4DAR3_9BACT</name>
<reference evidence="6 7" key="1">
    <citation type="journal article" date="2011" name="J. Bacteriol.">
        <title>Genome sequence of Chthoniobacter flavus Ellin428, an aerobic heterotrophic soil bacterium.</title>
        <authorList>
            <person name="Kant R."/>
            <person name="van Passel M.W."/>
            <person name="Palva A."/>
            <person name="Lucas S."/>
            <person name="Lapidus A."/>
            <person name="Glavina Del Rio T."/>
            <person name="Dalin E."/>
            <person name="Tice H."/>
            <person name="Bruce D."/>
            <person name="Goodwin L."/>
            <person name="Pitluck S."/>
            <person name="Larimer F.W."/>
            <person name="Land M.L."/>
            <person name="Hauser L."/>
            <person name="Sangwan P."/>
            <person name="de Vos W.M."/>
            <person name="Janssen P.H."/>
            <person name="Smidt H."/>
        </authorList>
    </citation>
    <scope>NUCLEOTIDE SEQUENCE [LARGE SCALE GENOMIC DNA]</scope>
    <source>
        <strain evidence="6 7">Ellin428</strain>
    </source>
</reference>
<evidence type="ECO:0000256" key="3">
    <source>
        <dbReference type="ARBA" id="ARBA00023163"/>
    </source>
</evidence>
<keyword evidence="3" id="KW-0804">Transcription</keyword>
<feature type="domain" description="HTH tetR-type" evidence="5">
    <location>
        <begin position="11"/>
        <end position="71"/>
    </location>
</feature>